<comment type="catalytic activity">
    <reaction evidence="4">
        <text>The enzyme specifically hydrolyzes (1-&gt;4)-beta-D-galactosidic linkages in type I arabinogalactans.</text>
        <dbReference type="EC" id="3.2.1.89"/>
    </reaction>
</comment>
<sequence length="346" mass="38826">MEQAFLKGMDISFIDEVESEGGRYFADGAEADVLAIMKNSGVNAARLRIWNDPPHHYNNMERTVAIAKRIKAAGMHFLLDFHYSDRWADPANQWKPKAWEELHGAELCEAVRAFTYEVLVMLRAAGAAPDTVQIGNEVTPGMLWNDGKVDGEFDTDEQWETFTDLLKAGIQGALEALPGVKIMMHIDRGGDHASSVKFYDRMARHGVEYDVMGLSYYPWWHGTLEDLRGNLAGLAERYGKPINVVETAYPWTLERPEGMPIIVEKEEQLHAGYPATVEGQAQYLRDFVEIVKATPGGLGDGFYWWEPAWIPSKAEWSVGHPNNWSNLTLFDFAGGKLASMDVLQGE</sequence>
<evidence type="ECO:0000313" key="6">
    <source>
        <dbReference type="Proteomes" id="UP001141950"/>
    </source>
</evidence>
<dbReference type="PANTHER" id="PTHR34983:SF2">
    <property type="entry name" value="ENDO-BETA-1,4-GALACTANASE"/>
    <property type="match status" value="1"/>
</dbReference>
<dbReference type="GO" id="GO:0015926">
    <property type="term" value="F:glucosidase activity"/>
    <property type="evidence" value="ECO:0007669"/>
    <property type="project" value="InterPro"/>
</dbReference>
<reference evidence="5" key="1">
    <citation type="submission" date="2022-08" db="EMBL/GenBank/DDBJ databases">
        <title>The genomic sequence of strain Paenibacillus sp. SCIV0701.</title>
        <authorList>
            <person name="Zhao H."/>
        </authorList>
    </citation>
    <scope>NUCLEOTIDE SEQUENCE</scope>
    <source>
        <strain evidence="5">SCIV0701</strain>
    </source>
</reference>
<evidence type="ECO:0000256" key="1">
    <source>
        <dbReference type="ARBA" id="ARBA00010687"/>
    </source>
</evidence>
<dbReference type="Pfam" id="PF07745">
    <property type="entry name" value="Glyco_hydro_53"/>
    <property type="match status" value="1"/>
</dbReference>
<comment type="caution">
    <text evidence="5">The sequence shown here is derived from an EMBL/GenBank/DDBJ whole genome shotgun (WGS) entry which is preliminary data.</text>
</comment>
<organism evidence="5 6">
    <name type="scientific">Paenibacillus soyae</name>
    <dbReference type="NCBI Taxonomy" id="2969249"/>
    <lineage>
        <taxon>Bacteria</taxon>
        <taxon>Bacillati</taxon>
        <taxon>Bacillota</taxon>
        <taxon>Bacilli</taxon>
        <taxon>Bacillales</taxon>
        <taxon>Paenibacillaceae</taxon>
        <taxon>Paenibacillus</taxon>
    </lineage>
</organism>
<keyword evidence="6" id="KW-1185">Reference proteome</keyword>
<dbReference type="AlphaFoldDB" id="A0A9X2MW56"/>
<dbReference type="PANTHER" id="PTHR34983">
    <property type="entry name" value="ARABINOGALACTAN ENDO-BETA-1,4-GALACTANASE A"/>
    <property type="match status" value="1"/>
</dbReference>
<evidence type="ECO:0000256" key="2">
    <source>
        <dbReference type="ARBA" id="ARBA00022801"/>
    </source>
</evidence>
<dbReference type="EMBL" id="JANIPJ010000022">
    <property type="protein sequence ID" value="MCR2807003.1"/>
    <property type="molecule type" value="Genomic_DNA"/>
</dbReference>
<keyword evidence="3 4" id="KW-0326">Glycosidase</keyword>
<dbReference type="Proteomes" id="UP001141950">
    <property type="component" value="Unassembled WGS sequence"/>
</dbReference>
<dbReference type="GO" id="GO:0045490">
    <property type="term" value="P:pectin catabolic process"/>
    <property type="evidence" value="ECO:0007669"/>
    <property type="project" value="TreeGrafter"/>
</dbReference>
<accession>A0A9X2MW56</accession>
<dbReference type="SUPFAM" id="SSF51445">
    <property type="entry name" value="(Trans)glycosidases"/>
    <property type="match status" value="1"/>
</dbReference>
<proteinExistence type="inferred from homology"/>
<dbReference type="GO" id="GO:0031218">
    <property type="term" value="F:arabinogalactan endo-1,4-beta-galactosidase activity"/>
    <property type="evidence" value="ECO:0007669"/>
    <property type="project" value="UniProtKB-EC"/>
</dbReference>
<gene>
    <name evidence="5" type="ORF">NQZ67_24255</name>
</gene>
<dbReference type="Gene3D" id="3.20.20.80">
    <property type="entry name" value="Glycosidases"/>
    <property type="match status" value="1"/>
</dbReference>
<evidence type="ECO:0000256" key="4">
    <source>
        <dbReference type="RuleBase" id="RU361192"/>
    </source>
</evidence>
<evidence type="ECO:0000313" key="5">
    <source>
        <dbReference type="EMBL" id="MCR2807003.1"/>
    </source>
</evidence>
<name>A0A9X2MW56_9BACL</name>
<dbReference type="RefSeq" id="WP_257451062.1">
    <property type="nucleotide sequence ID" value="NZ_JANIPJ010000022.1"/>
</dbReference>
<dbReference type="InterPro" id="IPR011683">
    <property type="entry name" value="Glyco_hydro_53"/>
</dbReference>
<keyword evidence="2 4" id="KW-0378">Hydrolase</keyword>
<dbReference type="EC" id="3.2.1.89" evidence="4"/>
<comment type="similarity">
    <text evidence="1 4">Belongs to the glycosyl hydrolase 53 family.</text>
</comment>
<dbReference type="InterPro" id="IPR017853">
    <property type="entry name" value="GH"/>
</dbReference>
<protein>
    <recommendedName>
        <fullName evidence="4">Arabinogalactan endo-beta-1,4-galactanase</fullName>
        <ecNumber evidence="4">3.2.1.89</ecNumber>
    </recommendedName>
</protein>
<evidence type="ECO:0000256" key="3">
    <source>
        <dbReference type="ARBA" id="ARBA00023295"/>
    </source>
</evidence>